<comment type="pathway">
    <text evidence="2 14">Carbohydrate degradation; glycolysis; pyruvate from D-glyceraldehyde 3-phosphate: step 5/5.</text>
</comment>
<dbReference type="GO" id="GO:0004743">
    <property type="term" value="F:pyruvate kinase activity"/>
    <property type="evidence" value="ECO:0007669"/>
    <property type="project" value="UniProtKB-EC"/>
</dbReference>
<evidence type="ECO:0000256" key="9">
    <source>
        <dbReference type="ARBA" id="ARBA00022840"/>
    </source>
</evidence>
<organism evidence="17 18">
    <name type="scientific">Phormidium tenue FACHB-1050</name>
    <dbReference type="NCBI Taxonomy" id="2692857"/>
    <lineage>
        <taxon>Bacteria</taxon>
        <taxon>Bacillati</taxon>
        <taxon>Cyanobacteriota</taxon>
        <taxon>Cyanophyceae</taxon>
        <taxon>Oscillatoriophycideae</taxon>
        <taxon>Oscillatoriales</taxon>
        <taxon>Oscillatoriaceae</taxon>
        <taxon>Phormidium</taxon>
    </lineage>
</organism>
<keyword evidence="7" id="KW-0547">Nucleotide-binding</keyword>
<dbReference type="SUPFAM" id="SSF50800">
    <property type="entry name" value="PK beta-barrel domain-like"/>
    <property type="match status" value="1"/>
</dbReference>
<dbReference type="SUPFAM" id="SSF52935">
    <property type="entry name" value="PK C-terminal domain-like"/>
    <property type="match status" value="1"/>
</dbReference>
<dbReference type="NCBIfam" id="NF004978">
    <property type="entry name" value="PRK06354.1"/>
    <property type="match status" value="1"/>
</dbReference>
<dbReference type="InterPro" id="IPR015806">
    <property type="entry name" value="Pyrv_Knase_insert_dom_sf"/>
</dbReference>
<sequence>MSIPQHLTKIVATIGPASRSPQVFRKMVETGVRVARLNFSHGSYADHAQTITMIREVSEELDIPITILQDLQGPKIRVGNLPANGIELIEGKFITLVPMDQFQQSESVYADAIAIDYDYIAEEATIGTQILLADGIFELIVSGLSGNAVHCEVVKGGILTSHKGVNFPSLNLRLPSMTDKDRQDLAFGLEQGVDWISLSFVRQAADVKLLKDLITEYGKSVSIIAKIEKPQAIANLEEILSVVDGIMVARGDLGVEMPPERVPMIQKQIIQRCNESGIPVITATQMLESMIQNPRPTRAEASDVANAIMDGTDAVMLSGESAVGAYPVQAVEMMTRIAAEVEKDAVFTNYPASRTDEVHAISEALHVISDVIDFRCIVAFTATGYTAILASKERLKTPIIAITPNINVYHRLNLVWGVTPLLVDEEVSSFEMVLQQVESCLLGRNIAAKGDRILIIGGIPMGIQGGTNFLKIHIL</sequence>
<keyword evidence="12 17" id="KW-0670">Pyruvate</keyword>
<dbReference type="InterPro" id="IPR015813">
    <property type="entry name" value="Pyrv/PenolPyrv_kinase-like_dom"/>
</dbReference>
<evidence type="ECO:0000256" key="5">
    <source>
        <dbReference type="ARBA" id="ARBA00022679"/>
    </source>
</evidence>
<dbReference type="PANTHER" id="PTHR11817">
    <property type="entry name" value="PYRUVATE KINASE"/>
    <property type="match status" value="1"/>
</dbReference>
<dbReference type="InterPro" id="IPR001697">
    <property type="entry name" value="Pyr_Knase"/>
</dbReference>
<keyword evidence="6" id="KW-0479">Metal-binding</keyword>
<dbReference type="NCBIfam" id="TIGR01064">
    <property type="entry name" value="pyruv_kin"/>
    <property type="match status" value="1"/>
</dbReference>
<keyword evidence="5 14" id="KW-0808">Transferase</keyword>
<evidence type="ECO:0000256" key="14">
    <source>
        <dbReference type="RuleBase" id="RU000504"/>
    </source>
</evidence>
<comment type="similarity">
    <text evidence="3 14">Belongs to the pyruvate kinase family.</text>
</comment>
<evidence type="ECO:0000256" key="4">
    <source>
        <dbReference type="ARBA" id="ARBA00012142"/>
    </source>
</evidence>
<dbReference type="PROSITE" id="PS00110">
    <property type="entry name" value="PYRUVATE_KINASE"/>
    <property type="match status" value="1"/>
</dbReference>
<dbReference type="NCBIfam" id="NF004491">
    <property type="entry name" value="PRK05826.1"/>
    <property type="match status" value="1"/>
</dbReference>
<keyword evidence="18" id="KW-1185">Reference proteome</keyword>
<evidence type="ECO:0000256" key="10">
    <source>
        <dbReference type="ARBA" id="ARBA00022842"/>
    </source>
</evidence>
<proteinExistence type="inferred from homology"/>
<dbReference type="EMBL" id="JACJQY010000063">
    <property type="protein sequence ID" value="MBD2319736.1"/>
    <property type="molecule type" value="Genomic_DNA"/>
</dbReference>
<evidence type="ECO:0000256" key="13">
    <source>
        <dbReference type="NCBIfam" id="TIGR01064"/>
    </source>
</evidence>
<dbReference type="EC" id="2.7.1.40" evidence="4 13"/>
<comment type="caution">
    <text evidence="17">The sequence shown here is derived from an EMBL/GenBank/DDBJ whole genome shotgun (WGS) entry which is preliminary data.</text>
</comment>
<comment type="catalytic activity">
    <reaction evidence="14">
        <text>pyruvate + ATP = phosphoenolpyruvate + ADP + H(+)</text>
        <dbReference type="Rhea" id="RHEA:18157"/>
        <dbReference type="ChEBI" id="CHEBI:15361"/>
        <dbReference type="ChEBI" id="CHEBI:15378"/>
        <dbReference type="ChEBI" id="CHEBI:30616"/>
        <dbReference type="ChEBI" id="CHEBI:58702"/>
        <dbReference type="ChEBI" id="CHEBI:456216"/>
        <dbReference type="EC" id="2.7.1.40"/>
    </reaction>
</comment>
<evidence type="ECO:0000256" key="3">
    <source>
        <dbReference type="ARBA" id="ARBA00008663"/>
    </source>
</evidence>
<comment type="cofactor">
    <cofactor evidence="1">
        <name>K(+)</name>
        <dbReference type="ChEBI" id="CHEBI:29103"/>
    </cofactor>
</comment>
<keyword evidence="10 14" id="KW-0460">Magnesium</keyword>
<dbReference type="RefSeq" id="WP_190582049.1">
    <property type="nucleotide sequence ID" value="NZ_CAWPQU010000060.1"/>
</dbReference>
<gene>
    <name evidence="17" type="primary">pyk</name>
    <name evidence="17" type="ORF">H6G05_23220</name>
</gene>
<dbReference type="InterPro" id="IPR015793">
    <property type="entry name" value="Pyrv_Knase_brl"/>
</dbReference>
<evidence type="ECO:0000256" key="1">
    <source>
        <dbReference type="ARBA" id="ARBA00001958"/>
    </source>
</evidence>
<evidence type="ECO:0000256" key="8">
    <source>
        <dbReference type="ARBA" id="ARBA00022777"/>
    </source>
</evidence>
<dbReference type="PRINTS" id="PR01050">
    <property type="entry name" value="PYRUVTKNASE"/>
</dbReference>
<evidence type="ECO:0000259" key="15">
    <source>
        <dbReference type="Pfam" id="PF00224"/>
    </source>
</evidence>
<dbReference type="Pfam" id="PF00224">
    <property type="entry name" value="PK"/>
    <property type="match status" value="1"/>
</dbReference>
<dbReference type="InterPro" id="IPR015795">
    <property type="entry name" value="Pyrv_Knase_C"/>
</dbReference>
<dbReference type="InterPro" id="IPR040442">
    <property type="entry name" value="Pyrv_kinase-like_dom_sf"/>
</dbReference>
<feature type="domain" description="Pyruvate kinase C-terminal" evidence="16">
    <location>
        <begin position="359"/>
        <end position="473"/>
    </location>
</feature>
<dbReference type="InterPro" id="IPR036918">
    <property type="entry name" value="Pyrv_Knase_C_sf"/>
</dbReference>
<dbReference type="Proteomes" id="UP000618445">
    <property type="component" value="Unassembled WGS sequence"/>
</dbReference>
<evidence type="ECO:0000256" key="11">
    <source>
        <dbReference type="ARBA" id="ARBA00023152"/>
    </source>
</evidence>
<keyword evidence="11 14" id="KW-0324">Glycolysis</keyword>
<dbReference type="Gene3D" id="2.40.33.10">
    <property type="entry name" value="PK beta-barrel domain-like"/>
    <property type="match status" value="1"/>
</dbReference>
<dbReference type="InterPro" id="IPR018209">
    <property type="entry name" value="Pyrv_Knase_AS"/>
</dbReference>
<feature type="domain" description="Pyruvate kinase barrel" evidence="15">
    <location>
        <begin position="8"/>
        <end position="331"/>
    </location>
</feature>
<evidence type="ECO:0000256" key="12">
    <source>
        <dbReference type="ARBA" id="ARBA00023317"/>
    </source>
</evidence>
<protein>
    <recommendedName>
        <fullName evidence="4 13">Pyruvate kinase</fullName>
        <ecNumber evidence="4 13">2.7.1.40</ecNumber>
    </recommendedName>
</protein>
<accession>A0ABR8CGN5</accession>
<keyword evidence="8 14" id="KW-0418">Kinase</keyword>
<dbReference type="SUPFAM" id="SSF51621">
    <property type="entry name" value="Phosphoenolpyruvate/pyruvate domain"/>
    <property type="match status" value="1"/>
</dbReference>
<name>A0ABR8CGN5_9CYAN</name>
<dbReference type="InterPro" id="IPR011037">
    <property type="entry name" value="Pyrv_Knase-like_insert_dom_sf"/>
</dbReference>
<evidence type="ECO:0000256" key="6">
    <source>
        <dbReference type="ARBA" id="ARBA00022723"/>
    </source>
</evidence>
<evidence type="ECO:0000313" key="18">
    <source>
        <dbReference type="Proteomes" id="UP000618445"/>
    </source>
</evidence>
<evidence type="ECO:0000313" key="17">
    <source>
        <dbReference type="EMBL" id="MBD2319736.1"/>
    </source>
</evidence>
<evidence type="ECO:0000256" key="7">
    <source>
        <dbReference type="ARBA" id="ARBA00022741"/>
    </source>
</evidence>
<keyword evidence="9" id="KW-0067">ATP-binding</keyword>
<evidence type="ECO:0000256" key="2">
    <source>
        <dbReference type="ARBA" id="ARBA00004997"/>
    </source>
</evidence>
<reference evidence="17 18" key="1">
    <citation type="journal article" date="2020" name="ISME J.">
        <title>Comparative genomics reveals insights into cyanobacterial evolution and habitat adaptation.</title>
        <authorList>
            <person name="Chen M.Y."/>
            <person name="Teng W.K."/>
            <person name="Zhao L."/>
            <person name="Hu C.X."/>
            <person name="Zhou Y.K."/>
            <person name="Han B.P."/>
            <person name="Song L.R."/>
            <person name="Shu W.S."/>
        </authorList>
    </citation>
    <scope>NUCLEOTIDE SEQUENCE [LARGE SCALE GENOMIC DNA]</scope>
    <source>
        <strain evidence="17 18">FACHB-1050</strain>
    </source>
</reference>
<dbReference type="Pfam" id="PF02887">
    <property type="entry name" value="PK_C"/>
    <property type="match status" value="1"/>
</dbReference>
<dbReference type="GO" id="GO:0016301">
    <property type="term" value="F:kinase activity"/>
    <property type="evidence" value="ECO:0007669"/>
    <property type="project" value="UniProtKB-KW"/>
</dbReference>
<dbReference type="Gene3D" id="3.40.1380.20">
    <property type="entry name" value="Pyruvate kinase, C-terminal domain"/>
    <property type="match status" value="1"/>
</dbReference>
<dbReference type="Gene3D" id="3.20.20.60">
    <property type="entry name" value="Phosphoenolpyruvate-binding domains"/>
    <property type="match status" value="1"/>
</dbReference>
<evidence type="ECO:0000259" key="16">
    <source>
        <dbReference type="Pfam" id="PF02887"/>
    </source>
</evidence>